<gene>
    <name evidence="1" type="ORF">DL347_02475</name>
</gene>
<evidence type="ECO:0000313" key="2">
    <source>
        <dbReference type="Proteomes" id="UP000255541"/>
    </source>
</evidence>
<sequence length="131" mass="14568">MSSKDSKEWKKVKGAATVEVYRGENFAFKFEGPTVYTTSIGVGIENGPEFSERLYLRHPILLSDGRYEFPSPQNGPFLGATYIDADGHEHGLDQGHFTLVISEGRTKKDGDFNVSSETDDISVKGIFRFAQ</sequence>
<dbReference type="EMBL" id="QRBA01000001">
    <property type="protein sequence ID" value="RDS93146.1"/>
    <property type="molecule type" value="Genomic_DNA"/>
</dbReference>
<reference evidence="1 2" key="1">
    <citation type="submission" date="2018-07" db="EMBL/GenBank/DDBJ databases">
        <title>Draft Genome Sequence of Pseudomonas fluorescens AHK-1 associated with canker disease of kiwifruit.</title>
        <authorList>
            <person name="Wu Z."/>
        </authorList>
    </citation>
    <scope>NUCLEOTIDE SEQUENCE [LARGE SCALE GENOMIC DNA]</scope>
    <source>
        <strain evidence="1 2">AHK-1</strain>
    </source>
</reference>
<proteinExistence type="predicted"/>
<comment type="caution">
    <text evidence="1">The sequence shown here is derived from an EMBL/GenBank/DDBJ whole genome shotgun (WGS) entry which is preliminary data.</text>
</comment>
<accession>A0A7Z6W6S8</accession>
<dbReference type="AlphaFoldDB" id="A0A7Z6W6S8"/>
<dbReference type="Proteomes" id="UP000255541">
    <property type="component" value="Unassembled WGS sequence"/>
</dbReference>
<name>A0A7Z6W6S8_PSEFL</name>
<evidence type="ECO:0000313" key="1">
    <source>
        <dbReference type="EMBL" id="RDS93146.1"/>
    </source>
</evidence>
<organism evidence="1 2">
    <name type="scientific">Pseudomonas fluorescens</name>
    <dbReference type="NCBI Taxonomy" id="294"/>
    <lineage>
        <taxon>Bacteria</taxon>
        <taxon>Pseudomonadati</taxon>
        <taxon>Pseudomonadota</taxon>
        <taxon>Gammaproteobacteria</taxon>
        <taxon>Pseudomonadales</taxon>
        <taxon>Pseudomonadaceae</taxon>
        <taxon>Pseudomonas</taxon>
    </lineage>
</organism>
<dbReference type="RefSeq" id="WP_115485653.1">
    <property type="nucleotide sequence ID" value="NZ_QRBA01000001.1"/>
</dbReference>
<protein>
    <submittedName>
        <fullName evidence="1">Uncharacterized protein</fullName>
    </submittedName>
</protein>